<keyword evidence="3" id="KW-1185">Reference proteome</keyword>
<dbReference type="InterPro" id="IPR029068">
    <property type="entry name" value="Glyas_Bleomycin-R_OHBP_Dase"/>
</dbReference>
<dbReference type="InterPro" id="IPR025870">
    <property type="entry name" value="Glyoxalase-like_dom"/>
</dbReference>
<proteinExistence type="predicted"/>
<dbReference type="STRING" id="1193518.BN13_10019"/>
<dbReference type="AlphaFoldDB" id="A0A077M2I5"/>
<organism evidence="2 3">
    <name type="scientific">Nostocoides jenkinsii Ben 74</name>
    <dbReference type="NCBI Taxonomy" id="1193518"/>
    <lineage>
        <taxon>Bacteria</taxon>
        <taxon>Bacillati</taxon>
        <taxon>Actinomycetota</taxon>
        <taxon>Actinomycetes</taxon>
        <taxon>Micrococcales</taxon>
        <taxon>Intrasporangiaceae</taxon>
        <taxon>Nostocoides</taxon>
    </lineage>
</organism>
<protein>
    <recommendedName>
        <fullName evidence="1">Glyoxalase-like domain-containing protein</fullName>
    </recommendedName>
</protein>
<evidence type="ECO:0000259" key="1">
    <source>
        <dbReference type="Pfam" id="PF13468"/>
    </source>
</evidence>
<evidence type="ECO:0000313" key="2">
    <source>
        <dbReference type="EMBL" id="CCI51281.1"/>
    </source>
</evidence>
<dbReference type="OrthoDB" id="8857320at2"/>
<dbReference type="EMBL" id="CAJC01000001">
    <property type="protein sequence ID" value="CCI51281.1"/>
    <property type="molecule type" value="Genomic_DNA"/>
</dbReference>
<reference evidence="2 3" key="1">
    <citation type="journal article" date="2013" name="ISME J.">
        <title>A metabolic model for members of the genus Tetrasphaera involved in enhanced biological phosphorus removal.</title>
        <authorList>
            <person name="Kristiansen R."/>
            <person name="Nguyen H.T.T."/>
            <person name="Saunders A.M."/>
            <person name="Nielsen J.L."/>
            <person name="Wimmer R."/>
            <person name="Le V.Q."/>
            <person name="McIlroy S.J."/>
            <person name="Petrovski S."/>
            <person name="Seviour R.J."/>
            <person name="Calteau A."/>
            <person name="Nielsen K.L."/>
            <person name="Nielsen P.H."/>
        </authorList>
    </citation>
    <scope>NUCLEOTIDE SEQUENCE [LARGE SCALE GENOMIC DNA]</scope>
    <source>
        <strain evidence="2 3">Ben 74</strain>
    </source>
</reference>
<sequence length="211" mass="23248">MRVDHVSYAAEPDGLQATTERLAAELRVTAVEGGIHPRFGTRNMILPLAHERYIEVVEVLDHPAADKAPFGQAVRARSEMGGGWLGWVVRVDDLHDVEGRLGRSAVDGNRRMPDGREFKWRQIGIKGLQADPQLPYFVEWDENSPHPSDDAHTDVTIESLEIGGDPERVKDWLGLPAETTSSVIHFTFVAPHGTPGLMAVTFNTPDGKVTV</sequence>
<name>A0A077M2I5_9MICO</name>
<dbReference type="Proteomes" id="UP000035720">
    <property type="component" value="Unassembled WGS sequence"/>
</dbReference>
<gene>
    <name evidence="2" type="ORF">BN13_10019</name>
</gene>
<feature type="domain" description="Glyoxalase-like" evidence="1">
    <location>
        <begin position="3"/>
        <end position="173"/>
    </location>
</feature>
<dbReference type="RefSeq" id="WP_048543440.1">
    <property type="nucleotide sequence ID" value="NZ_HF571038.1"/>
</dbReference>
<dbReference type="Pfam" id="PF13468">
    <property type="entry name" value="Glyoxalase_3"/>
    <property type="match status" value="1"/>
</dbReference>
<comment type="caution">
    <text evidence="2">The sequence shown here is derived from an EMBL/GenBank/DDBJ whole genome shotgun (WGS) entry which is preliminary data.</text>
</comment>
<accession>A0A077M2I5</accession>
<dbReference type="Gene3D" id="3.10.180.10">
    <property type="entry name" value="2,3-Dihydroxybiphenyl 1,2-Dioxygenase, domain 1"/>
    <property type="match status" value="1"/>
</dbReference>
<evidence type="ECO:0000313" key="3">
    <source>
        <dbReference type="Proteomes" id="UP000035720"/>
    </source>
</evidence>